<dbReference type="InterPro" id="IPR050723">
    <property type="entry name" value="CFA/CMAS"/>
</dbReference>
<reference evidence="8 9" key="1">
    <citation type="journal article" date="2019" name="Emerg. Microbes Infect.">
        <title>Comprehensive subspecies identification of 175 nontuberculous mycobacteria species based on 7547 genomic profiles.</title>
        <authorList>
            <person name="Matsumoto Y."/>
            <person name="Kinjo T."/>
            <person name="Motooka D."/>
            <person name="Nabeya D."/>
            <person name="Jung N."/>
            <person name="Uechi K."/>
            <person name="Horii T."/>
            <person name="Iida T."/>
            <person name="Fujita J."/>
            <person name="Nakamura S."/>
        </authorList>
    </citation>
    <scope>NUCLEOTIDE SEQUENCE [LARGE SCALE GENOMIC DNA]</scope>
    <source>
        <strain evidence="8 9">JCM 12143</strain>
    </source>
</reference>
<evidence type="ECO:0000313" key="8">
    <source>
        <dbReference type="EMBL" id="BBX20712.1"/>
    </source>
</evidence>
<evidence type="ECO:0000256" key="2">
    <source>
        <dbReference type="ARBA" id="ARBA00022603"/>
    </source>
</evidence>
<dbReference type="InterPro" id="IPR020803">
    <property type="entry name" value="MeTfrase_dom"/>
</dbReference>
<sequence length="459" mass="50403">MWVGTDAPPADGGGLDELGTGQTMTTLKTERARATKGRLGLAEILLILAGGGQPPIKITAYDGSSVGPDDAALGVHLRTPRATTYLATSLGQLGIARSYISGDLELRGVHPGNPYEVLNALADLEFKQPSPQTLVNIVRSIGFKRLRPIAPPPEEAPPKWRRTAVGLRHSKARDADAIHHHYDVSNTFYEWVLGPSMTYSCAIYPNAEATLEEAQENKYRLIFEKLRLQPGDRLLDVGCGWGGMVRYAARRGVAGIGVTLSAEQADWATKAIAEEGLSELAEIRHCDYRDVREGEFDAISSIGVSEHIGVKHYPEYFGTLKSKLRTGGLLLNQCITLADNSIYRGDAFTDRYVFPDGEITGSGRVISEVQQTGFEVLHEEDFRHHYAKTLRAWGQNLVDHWDEAVAEVGLGRAKVWGLYMAASVLGFERNLFQLHHVLAAKLGDRGDDGGLPLRPWWQP</sequence>
<dbReference type="PIRSF" id="PIRSF003085">
    <property type="entry name" value="CMAS"/>
    <property type="match status" value="1"/>
</dbReference>
<dbReference type="AlphaFoldDB" id="A0AAD1MDX5"/>
<evidence type="ECO:0000256" key="3">
    <source>
        <dbReference type="ARBA" id="ARBA00022679"/>
    </source>
</evidence>
<evidence type="ECO:0000259" key="7">
    <source>
        <dbReference type="SMART" id="SM00828"/>
    </source>
</evidence>
<dbReference type="GO" id="GO:0008610">
    <property type="term" value="P:lipid biosynthetic process"/>
    <property type="evidence" value="ECO:0007669"/>
    <property type="project" value="InterPro"/>
</dbReference>
<dbReference type="Pfam" id="PF02353">
    <property type="entry name" value="CMAS"/>
    <property type="match status" value="1"/>
</dbReference>
<evidence type="ECO:0000256" key="6">
    <source>
        <dbReference type="SAM" id="MobiDB-lite"/>
    </source>
</evidence>
<comment type="similarity">
    <text evidence="1">Belongs to the CFA/CMAS family.</text>
</comment>
<evidence type="ECO:0000256" key="1">
    <source>
        <dbReference type="ARBA" id="ARBA00010815"/>
    </source>
</evidence>
<dbReference type="PANTHER" id="PTHR43667">
    <property type="entry name" value="CYCLOPROPANE-FATTY-ACYL-PHOSPHOLIPID SYNTHASE"/>
    <property type="match status" value="1"/>
</dbReference>
<dbReference type="Gene3D" id="3.40.50.150">
    <property type="entry name" value="Vaccinia Virus protein VP39"/>
    <property type="match status" value="1"/>
</dbReference>
<name>A0AAD1MDX5_9MYCO</name>
<dbReference type="PANTHER" id="PTHR43667:SF1">
    <property type="entry name" value="CYCLOPROPANE-FATTY-ACYL-PHOSPHOLIPID SYNTHASE"/>
    <property type="match status" value="1"/>
</dbReference>
<feature type="domain" description="Polyketide synthase-like methyltransferase" evidence="7">
    <location>
        <begin position="188"/>
        <end position="447"/>
    </location>
</feature>
<dbReference type="EMBL" id="AP022564">
    <property type="protein sequence ID" value="BBX20712.1"/>
    <property type="molecule type" value="Genomic_DNA"/>
</dbReference>
<dbReference type="InterPro" id="IPR003333">
    <property type="entry name" value="CMAS"/>
</dbReference>
<keyword evidence="9" id="KW-1185">Reference proteome</keyword>
<keyword evidence="4" id="KW-0949">S-adenosyl-L-methionine</keyword>
<evidence type="ECO:0000313" key="9">
    <source>
        <dbReference type="Proteomes" id="UP000467636"/>
    </source>
</evidence>
<evidence type="ECO:0000256" key="5">
    <source>
        <dbReference type="ARBA" id="ARBA00023098"/>
    </source>
</evidence>
<protein>
    <submittedName>
        <fullName evidence="8">Fatty acid methyltransferase</fullName>
    </submittedName>
</protein>
<dbReference type="SMART" id="SM00828">
    <property type="entry name" value="PKS_MT"/>
    <property type="match status" value="1"/>
</dbReference>
<proteinExistence type="inferred from homology"/>
<keyword evidence="2 8" id="KW-0489">Methyltransferase</keyword>
<keyword evidence="5" id="KW-0443">Lipid metabolism</keyword>
<accession>A0AAD1MDX5</accession>
<dbReference type="GO" id="GO:0032259">
    <property type="term" value="P:methylation"/>
    <property type="evidence" value="ECO:0007669"/>
    <property type="project" value="UniProtKB-KW"/>
</dbReference>
<dbReference type="Proteomes" id="UP000467636">
    <property type="component" value="Chromosome"/>
</dbReference>
<dbReference type="GO" id="GO:0008168">
    <property type="term" value="F:methyltransferase activity"/>
    <property type="evidence" value="ECO:0007669"/>
    <property type="project" value="UniProtKB-KW"/>
</dbReference>
<dbReference type="InterPro" id="IPR029063">
    <property type="entry name" value="SAM-dependent_MTases_sf"/>
</dbReference>
<feature type="region of interest" description="Disordered" evidence="6">
    <location>
        <begin position="1"/>
        <end position="20"/>
    </location>
</feature>
<dbReference type="SUPFAM" id="SSF53335">
    <property type="entry name" value="S-adenosyl-L-methionine-dependent methyltransferases"/>
    <property type="match status" value="1"/>
</dbReference>
<keyword evidence="3" id="KW-0808">Transferase</keyword>
<evidence type="ECO:0000256" key="4">
    <source>
        <dbReference type="ARBA" id="ARBA00022691"/>
    </source>
</evidence>
<dbReference type="CDD" id="cd02440">
    <property type="entry name" value="AdoMet_MTases"/>
    <property type="match status" value="1"/>
</dbReference>
<gene>
    <name evidence="8" type="ORF">MTER_01230</name>
</gene>
<organism evidence="8 9">
    <name type="scientific">Mycolicibacter terrae</name>
    <dbReference type="NCBI Taxonomy" id="1788"/>
    <lineage>
        <taxon>Bacteria</taxon>
        <taxon>Bacillati</taxon>
        <taxon>Actinomycetota</taxon>
        <taxon>Actinomycetes</taxon>
        <taxon>Mycobacteriales</taxon>
        <taxon>Mycobacteriaceae</taxon>
        <taxon>Mycolicibacter</taxon>
    </lineage>
</organism>